<keyword evidence="3" id="KW-0808">Transferase</keyword>
<protein>
    <recommendedName>
        <fullName evidence="7">UDP-glycosyltransferases domain-containing protein</fullName>
    </recommendedName>
</protein>
<dbReference type="PANTHER" id="PTHR48043">
    <property type="entry name" value="EG:EG0003.4 PROTEIN-RELATED"/>
    <property type="match status" value="1"/>
</dbReference>
<dbReference type="InterPro" id="IPR050271">
    <property type="entry name" value="UDP-glycosyltransferase"/>
</dbReference>
<dbReference type="GO" id="GO:0008194">
    <property type="term" value="F:UDP-glycosyltransferase activity"/>
    <property type="evidence" value="ECO:0007669"/>
    <property type="project" value="InterPro"/>
</dbReference>
<evidence type="ECO:0008006" key="7">
    <source>
        <dbReference type="Google" id="ProtNLM"/>
    </source>
</evidence>
<dbReference type="PANTHER" id="PTHR48043:SF159">
    <property type="entry name" value="EG:EG0003.4 PROTEIN-RELATED"/>
    <property type="match status" value="1"/>
</dbReference>
<evidence type="ECO:0000313" key="6">
    <source>
        <dbReference type="Proteomes" id="UP001168821"/>
    </source>
</evidence>
<keyword evidence="6" id="KW-1185">Reference proteome</keyword>
<evidence type="ECO:0000256" key="3">
    <source>
        <dbReference type="ARBA" id="ARBA00022679"/>
    </source>
</evidence>
<keyword evidence="4" id="KW-0812">Transmembrane</keyword>
<accession>A0AA38HUX4</accession>
<dbReference type="InterPro" id="IPR002213">
    <property type="entry name" value="UDP_glucos_trans"/>
</dbReference>
<proteinExistence type="inferred from homology"/>
<dbReference type="SUPFAM" id="SSF53756">
    <property type="entry name" value="UDP-Glycosyltransferase/glycogen phosphorylase"/>
    <property type="match status" value="2"/>
</dbReference>
<dbReference type="FunFam" id="3.40.50.2000:FF:000050">
    <property type="entry name" value="UDP-glucuronosyltransferase"/>
    <property type="match status" value="1"/>
</dbReference>
<comment type="similarity">
    <text evidence="1">Belongs to the UDP-glycosyltransferase family.</text>
</comment>
<dbReference type="PROSITE" id="PS00375">
    <property type="entry name" value="UDPGT"/>
    <property type="match status" value="2"/>
</dbReference>
<evidence type="ECO:0000256" key="4">
    <source>
        <dbReference type="SAM" id="Phobius"/>
    </source>
</evidence>
<feature type="transmembrane region" description="Helical" evidence="4">
    <location>
        <begin position="988"/>
        <end position="1012"/>
    </location>
</feature>
<sequence length="1027" mass="117249">MSLAPSVILLPHSTPVLSINILGVFMVPSISHQRVFQSVWRELSLRGHNVTVVTPDPLNDLSLTNLTEISLHFSYVFSKQTKIYELMSKESNIFLNLDPTYRFMDLVAEAELNSSEFKELIDDQTKQFDLILTESFHPVMYALAGKFKPPIIGISARGVMEVTYTILGNPTHPVLYPDVLLNFHNGRLSLWNKIKSVLWNLWSWYYHHAILVPRGHKTAMKYLGGDIPYIGDIEANQSLFFLNTNPLVYPPRPNVPVVVETGQMHIKPMKQLPEDLQQILDGATEGVIYFSLGSNVKSVNLENKVRNTIRQALSELPYKVLWKWESDYLPGRPKNVVTRKNWFPQQDLLAHRNIRAFVTQGGLQSIEEAVSRGVPLIGMPFMGDQPSNVQKIVDTGIGLGDDPSTVSKEELRQCIVQVAENNKYKKRIEESRKLLYDKPMTGLEKVVWWAEDFIERHHVFQNLYDVCRFLDVFVEVELNSTGFRELLNDKYNHFGLVLVDYLQSVMYALLGNCKAPIGVSPLGVLAAIYNTSGTVSRYHHNDIFILRAREIAKYFGKGTPNVGDIEMNQSMLIHNLNPLLYPLRPNVAVIVKMGQMHIKPVKPLPEPVYFFYILRLFWKEVSPRGHNVTVVTPDPLNDLSLVNITEISIRFSYDLLKPAELQEMVSKVSNVFQKYAAMVRFLDSLVEAQINMENVYHVMYALADRFNASIMGVSALGHVEVSGTILGNTAHPVLYPDLLWGFYNIELSMWKKIKSVLWSVWSRYHYHDVVIPRVDNIVKKYIGQDLRYLGDLETGQNMLFLNVNPVLYPLRPTVPAMVEMGQMHIKPVKPLPQDLQEILDGATAEKIKEHKVLWKWESDYLPGKSKNVVTRRWFPQQDLLAHRNIRAFVTQGGLQSIEEAISRGVPLIGMAFMGDQPPNVQKIVDTGIGLGVDPAAQHNKYSKRNVEIRDLLYDKPMTGLEKVAWWSEYILRHQGAKHLRSPAADLSWFDYFLVEVVLVATVIITIVIYLLYKVRSYINGLISEYSK</sequence>
<dbReference type="Proteomes" id="UP001168821">
    <property type="component" value="Unassembled WGS sequence"/>
</dbReference>
<keyword evidence="2" id="KW-0328">Glycosyltransferase</keyword>
<dbReference type="EMBL" id="JALNTZ010000009">
    <property type="protein sequence ID" value="KAJ3641654.1"/>
    <property type="molecule type" value="Genomic_DNA"/>
</dbReference>
<gene>
    <name evidence="5" type="ORF">Zmor_028144</name>
</gene>
<reference evidence="5" key="1">
    <citation type="journal article" date="2023" name="G3 (Bethesda)">
        <title>Whole genome assemblies of Zophobas morio and Tenebrio molitor.</title>
        <authorList>
            <person name="Kaur S."/>
            <person name="Stinson S.A."/>
            <person name="diCenzo G.C."/>
        </authorList>
    </citation>
    <scope>NUCLEOTIDE SEQUENCE</scope>
    <source>
        <strain evidence="5">QUZm001</strain>
    </source>
</reference>
<dbReference type="Gene3D" id="3.40.50.2000">
    <property type="entry name" value="Glycogen Phosphorylase B"/>
    <property type="match status" value="2"/>
</dbReference>
<dbReference type="Pfam" id="PF00201">
    <property type="entry name" value="UDPGT"/>
    <property type="match status" value="2"/>
</dbReference>
<keyword evidence="4" id="KW-0472">Membrane</keyword>
<evidence type="ECO:0000256" key="1">
    <source>
        <dbReference type="ARBA" id="ARBA00009995"/>
    </source>
</evidence>
<evidence type="ECO:0000256" key="2">
    <source>
        <dbReference type="ARBA" id="ARBA00022676"/>
    </source>
</evidence>
<dbReference type="InterPro" id="IPR035595">
    <property type="entry name" value="UDP_glycos_trans_CS"/>
</dbReference>
<name>A0AA38HUX4_9CUCU</name>
<organism evidence="5 6">
    <name type="scientific">Zophobas morio</name>
    <dbReference type="NCBI Taxonomy" id="2755281"/>
    <lineage>
        <taxon>Eukaryota</taxon>
        <taxon>Metazoa</taxon>
        <taxon>Ecdysozoa</taxon>
        <taxon>Arthropoda</taxon>
        <taxon>Hexapoda</taxon>
        <taxon>Insecta</taxon>
        <taxon>Pterygota</taxon>
        <taxon>Neoptera</taxon>
        <taxon>Endopterygota</taxon>
        <taxon>Coleoptera</taxon>
        <taxon>Polyphaga</taxon>
        <taxon>Cucujiformia</taxon>
        <taxon>Tenebrionidae</taxon>
        <taxon>Zophobas</taxon>
    </lineage>
</organism>
<dbReference type="AlphaFoldDB" id="A0AA38HUX4"/>
<dbReference type="CDD" id="cd03784">
    <property type="entry name" value="GT1_Gtf-like"/>
    <property type="match status" value="2"/>
</dbReference>
<keyword evidence="4" id="KW-1133">Transmembrane helix</keyword>
<comment type="caution">
    <text evidence="5">The sequence shown here is derived from an EMBL/GenBank/DDBJ whole genome shotgun (WGS) entry which is preliminary data.</text>
</comment>
<evidence type="ECO:0000313" key="5">
    <source>
        <dbReference type="EMBL" id="KAJ3641654.1"/>
    </source>
</evidence>